<name>A0A2N3WVW8_9NOCA</name>
<dbReference type="OrthoDB" id="4558190at2"/>
<protein>
    <submittedName>
        <fullName evidence="1">Uncharacterized protein</fullName>
    </submittedName>
</protein>
<evidence type="ECO:0000313" key="2">
    <source>
        <dbReference type="Proteomes" id="UP000233766"/>
    </source>
</evidence>
<gene>
    <name evidence="1" type="ORF">ATK86_0026</name>
</gene>
<comment type="caution">
    <text evidence="1">The sequence shown here is derived from an EMBL/GenBank/DDBJ whole genome shotgun (WGS) entry which is preliminary data.</text>
</comment>
<organism evidence="1 2">
    <name type="scientific">Nocardia fluminea</name>
    <dbReference type="NCBI Taxonomy" id="134984"/>
    <lineage>
        <taxon>Bacteria</taxon>
        <taxon>Bacillati</taxon>
        <taxon>Actinomycetota</taxon>
        <taxon>Actinomycetes</taxon>
        <taxon>Mycobacteriales</taxon>
        <taxon>Nocardiaceae</taxon>
        <taxon>Nocardia</taxon>
    </lineage>
</organism>
<dbReference type="EMBL" id="PJMW01000001">
    <property type="protein sequence ID" value="PKV98021.1"/>
    <property type="molecule type" value="Genomic_DNA"/>
</dbReference>
<reference evidence="1 2" key="1">
    <citation type="submission" date="2017-12" db="EMBL/GenBank/DDBJ databases">
        <title>Sequencing the genomes of 1000 Actinobacteria strains.</title>
        <authorList>
            <person name="Klenk H.-P."/>
        </authorList>
    </citation>
    <scope>NUCLEOTIDE SEQUENCE [LARGE SCALE GENOMIC DNA]</scope>
    <source>
        <strain evidence="1 2">DSM 44489</strain>
    </source>
</reference>
<accession>A0A2N3WVW8</accession>
<dbReference type="Proteomes" id="UP000233766">
    <property type="component" value="Unassembled WGS sequence"/>
</dbReference>
<proteinExistence type="predicted"/>
<dbReference type="RefSeq" id="WP_101462549.1">
    <property type="nucleotide sequence ID" value="NZ_PJMW01000001.1"/>
</dbReference>
<keyword evidence="2" id="KW-1185">Reference proteome</keyword>
<sequence>MSLPRSPRPAEPDAHLRLTTGNLVVDLRGCRTAVRNFLRDWLSHPHPSMTASEVSDGFLPHRRLPCEALWLDP</sequence>
<dbReference type="AlphaFoldDB" id="A0A2N3WVW8"/>
<evidence type="ECO:0000313" key="1">
    <source>
        <dbReference type="EMBL" id="PKV98021.1"/>
    </source>
</evidence>